<dbReference type="AlphaFoldDB" id="A0A411YAS7"/>
<proteinExistence type="predicted"/>
<evidence type="ECO:0000256" key="1">
    <source>
        <dbReference type="SAM" id="MobiDB-lite"/>
    </source>
</evidence>
<keyword evidence="2" id="KW-0812">Transmembrane</keyword>
<keyword evidence="2" id="KW-1133">Transmembrane helix</keyword>
<dbReference type="RefSeq" id="WP_131153331.1">
    <property type="nucleotide sequence ID" value="NZ_CP036402.1"/>
</dbReference>
<keyword evidence="4" id="KW-1185">Reference proteome</keyword>
<sequence>MALRHSGPVAHGEFPDKERATEAIEELTESGVDASRIWMDAHAPRQSGTPRDVSQADQRDLRRSVVLGGSGMVLGAVTGAVLGAVIGIFALGHVPGILTLALALGAFGIGVGFLVTMLGRVKEGVHSGTVTDEPAADMPVHIAVACTDEREREELDERLAEIGARLRDPEEPIDYPDR</sequence>
<protein>
    <submittedName>
        <fullName evidence="3">Uncharacterized protein</fullName>
    </submittedName>
</protein>
<dbReference type="EMBL" id="CP036402">
    <property type="protein sequence ID" value="QBI18333.1"/>
    <property type="molecule type" value="Genomic_DNA"/>
</dbReference>
<dbReference type="Proteomes" id="UP000291469">
    <property type="component" value="Chromosome"/>
</dbReference>
<organism evidence="3 4">
    <name type="scientific">Egibacter rhizosphaerae</name>
    <dbReference type="NCBI Taxonomy" id="1670831"/>
    <lineage>
        <taxon>Bacteria</taxon>
        <taxon>Bacillati</taxon>
        <taxon>Actinomycetota</taxon>
        <taxon>Nitriliruptoria</taxon>
        <taxon>Egibacterales</taxon>
        <taxon>Egibacteraceae</taxon>
        <taxon>Egibacter</taxon>
    </lineage>
</organism>
<evidence type="ECO:0000256" key="2">
    <source>
        <dbReference type="SAM" id="Phobius"/>
    </source>
</evidence>
<feature type="transmembrane region" description="Helical" evidence="2">
    <location>
        <begin position="97"/>
        <end position="118"/>
    </location>
</feature>
<evidence type="ECO:0000313" key="3">
    <source>
        <dbReference type="EMBL" id="QBI18333.1"/>
    </source>
</evidence>
<reference evidence="3 4" key="1">
    <citation type="submission" date="2019-01" db="EMBL/GenBank/DDBJ databases">
        <title>Egibacter rhizosphaerae EGI 80759T.</title>
        <authorList>
            <person name="Chen D.-D."/>
            <person name="Tian Y."/>
            <person name="Jiao J.-Y."/>
            <person name="Zhang X.-T."/>
            <person name="Zhang Y.-G."/>
            <person name="Zhang Y."/>
            <person name="Xiao M."/>
            <person name="Shu W.-S."/>
            <person name="Li W.-J."/>
        </authorList>
    </citation>
    <scope>NUCLEOTIDE SEQUENCE [LARGE SCALE GENOMIC DNA]</scope>
    <source>
        <strain evidence="3 4">EGI 80759</strain>
    </source>
</reference>
<evidence type="ECO:0000313" key="4">
    <source>
        <dbReference type="Proteomes" id="UP000291469"/>
    </source>
</evidence>
<accession>A0A411YAS7</accession>
<dbReference type="KEGG" id="erz:ER308_01265"/>
<keyword evidence="2" id="KW-0472">Membrane</keyword>
<name>A0A411YAS7_9ACTN</name>
<feature type="transmembrane region" description="Helical" evidence="2">
    <location>
        <begin position="65"/>
        <end position="91"/>
    </location>
</feature>
<gene>
    <name evidence="3" type="ORF">ER308_01265</name>
</gene>
<feature type="region of interest" description="Disordered" evidence="1">
    <location>
        <begin position="1"/>
        <end position="20"/>
    </location>
</feature>